<dbReference type="RefSeq" id="WP_191042368.1">
    <property type="nucleotide sequence ID" value="NZ_JACXAA010000014.1"/>
</dbReference>
<keyword evidence="2" id="KW-1185">Reference proteome</keyword>
<name>A0A927GGD1_9BACT</name>
<reference evidence="1" key="1">
    <citation type="submission" date="2020-09" db="EMBL/GenBank/DDBJ databases">
        <authorList>
            <person name="Kim M.K."/>
        </authorList>
    </citation>
    <scope>NUCLEOTIDE SEQUENCE</scope>
    <source>
        <strain evidence="1">BT704</strain>
    </source>
</reference>
<sequence length="84" mass="9650">MGLVMKVTVRNIMNLWFGDDTPLRQYKIKMNPHLWAACLRVHQTFNPPSGALSQDVYRNSDKVAFARAVQQALQSREVLVDEAY</sequence>
<accession>A0A927GGD1</accession>
<dbReference type="Proteomes" id="UP000653797">
    <property type="component" value="Unassembled WGS sequence"/>
</dbReference>
<comment type="caution">
    <text evidence="1">The sequence shown here is derived from an EMBL/GenBank/DDBJ whole genome shotgun (WGS) entry which is preliminary data.</text>
</comment>
<gene>
    <name evidence="1" type="ORF">IC230_27955</name>
</gene>
<protein>
    <submittedName>
        <fullName evidence="1">Uncharacterized protein</fullName>
    </submittedName>
</protein>
<dbReference type="AlphaFoldDB" id="A0A927GGD1"/>
<evidence type="ECO:0000313" key="1">
    <source>
        <dbReference type="EMBL" id="MBD2756746.1"/>
    </source>
</evidence>
<organism evidence="1 2">
    <name type="scientific">Spirosoma validum</name>
    <dbReference type="NCBI Taxonomy" id="2771355"/>
    <lineage>
        <taxon>Bacteria</taxon>
        <taxon>Pseudomonadati</taxon>
        <taxon>Bacteroidota</taxon>
        <taxon>Cytophagia</taxon>
        <taxon>Cytophagales</taxon>
        <taxon>Cytophagaceae</taxon>
        <taxon>Spirosoma</taxon>
    </lineage>
</organism>
<dbReference type="EMBL" id="JACXAA010000014">
    <property type="protein sequence ID" value="MBD2756746.1"/>
    <property type="molecule type" value="Genomic_DNA"/>
</dbReference>
<proteinExistence type="predicted"/>
<evidence type="ECO:0000313" key="2">
    <source>
        <dbReference type="Proteomes" id="UP000653797"/>
    </source>
</evidence>